<feature type="region of interest" description="Disordered" evidence="1">
    <location>
        <begin position="268"/>
        <end position="291"/>
    </location>
</feature>
<dbReference type="PRINTS" id="PR01217">
    <property type="entry name" value="PRICHEXTENSN"/>
</dbReference>
<feature type="compositionally biased region" description="Polar residues" evidence="1">
    <location>
        <begin position="32"/>
        <end position="41"/>
    </location>
</feature>
<feature type="region of interest" description="Disordered" evidence="1">
    <location>
        <begin position="28"/>
        <end position="188"/>
    </location>
</feature>
<feature type="compositionally biased region" description="Acidic residues" evidence="1">
    <location>
        <begin position="114"/>
        <end position="159"/>
    </location>
</feature>
<gene>
    <name evidence="2" type="ORF">Tco_1057053</name>
</gene>
<comment type="caution">
    <text evidence="2">The sequence shown here is derived from an EMBL/GenBank/DDBJ whole genome shotgun (WGS) entry which is preliminary data.</text>
</comment>
<reference evidence="2" key="2">
    <citation type="submission" date="2022-01" db="EMBL/GenBank/DDBJ databases">
        <authorList>
            <person name="Yamashiro T."/>
            <person name="Shiraishi A."/>
            <person name="Satake H."/>
            <person name="Nakayama K."/>
        </authorList>
    </citation>
    <scope>NUCLEOTIDE SEQUENCE</scope>
</reference>
<protein>
    <submittedName>
        <fullName evidence="2">Uncharacterized protein</fullName>
    </submittedName>
</protein>
<feature type="compositionally biased region" description="Pro residues" evidence="1">
    <location>
        <begin position="231"/>
        <end position="246"/>
    </location>
</feature>
<feature type="compositionally biased region" description="Pro residues" evidence="1">
    <location>
        <begin position="49"/>
        <end position="58"/>
    </location>
</feature>
<organism evidence="2 3">
    <name type="scientific">Tanacetum coccineum</name>
    <dbReference type="NCBI Taxonomy" id="301880"/>
    <lineage>
        <taxon>Eukaryota</taxon>
        <taxon>Viridiplantae</taxon>
        <taxon>Streptophyta</taxon>
        <taxon>Embryophyta</taxon>
        <taxon>Tracheophyta</taxon>
        <taxon>Spermatophyta</taxon>
        <taxon>Magnoliopsida</taxon>
        <taxon>eudicotyledons</taxon>
        <taxon>Gunneridae</taxon>
        <taxon>Pentapetalae</taxon>
        <taxon>asterids</taxon>
        <taxon>campanulids</taxon>
        <taxon>Asterales</taxon>
        <taxon>Asteraceae</taxon>
        <taxon>Asteroideae</taxon>
        <taxon>Anthemideae</taxon>
        <taxon>Anthemidinae</taxon>
        <taxon>Tanacetum</taxon>
    </lineage>
</organism>
<dbReference type="EMBL" id="BQNB010019193">
    <property type="protein sequence ID" value="GJT82711.1"/>
    <property type="molecule type" value="Genomic_DNA"/>
</dbReference>
<feature type="region of interest" description="Disordered" evidence="1">
    <location>
        <begin position="231"/>
        <end position="254"/>
    </location>
</feature>
<evidence type="ECO:0000313" key="3">
    <source>
        <dbReference type="Proteomes" id="UP001151760"/>
    </source>
</evidence>
<proteinExistence type="predicted"/>
<sequence>MYHFQMTYIEAVLISCVIDWVSDDELEAPDATPQSLRQTPPSLDYIPGPEHPPSPDYVPGPEEPEQAPLSPDYVPEPEYPEYLVPSDAEAPIEDQPLPDDASPTTLSPGYIADSDPEKDPEEDPEEDPTDGGDDDDDESSDDDDDDDEQEASEDDDGEEEHPALADSFAVPVDPVSSAEDKEEFKTDDFTPMSAATEALIAEVVAALPLSPPPSPLTSLSFLLPQIPSPPLHVPSPPLPQPSPPTHTSPTYDEAPLGYRAAGIRLRAASPSTHHPSKIPSPPLLLPSTTHRDDLPKVDIPLRKRARFTALASGFKVGKSSAAVATRQPGLDVATLDVTPGRPMYREVGYGIEDVWDDMVGDMEERAPTIVEDLSQRVTDLSTTLARDTHEIYVRLEDAQDDRALQRAGVQTHETHIQTRDAHIGSLETLVMTLVAQTSSLQTQLTITLGRIQTLEAREPTHIDNPEDAGSSS</sequence>
<evidence type="ECO:0000313" key="2">
    <source>
        <dbReference type="EMBL" id="GJT82711.1"/>
    </source>
</evidence>
<dbReference type="Proteomes" id="UP001151760">
    <property type="component" value="Unassembled WGS sequence"/>
</dbReference>
<name>A0ABQ5H4H5_9ASTR</name>
<reference evidence="2" key="1">
    <citation type="journal article" date="2022" name="Int. J. Mol. Sci.">
        <title>Draft Genome of Tanacetum Coccineum: Genomic Comparison of Closely Related Tanacetum-Family Plants.</title>
        <authorList>
            <person name="Yamashiro T."/>
            <person name="Shiraishi A."/>
            <person name="Nakayama K."/>
            <person name="Satake H."/>
        </authorList>
    </citation>
    <scope>NUCLEOTIDE SEQUENCE</scope>
</reference>
<evidence type="ECO:0000256" key="1">
    <source>
        <dbReference type="SAM" id="MobiDB-lite"/>
    </source>
</evidence>
<accession>A0ABQ5H4H5</accession>
<feature type="compositionally biased region" description="Basic and acidic residues" evidence="1">
    <location>
        <begin position="178"/>
        <end position="188"/>
    </location>
</feature>
<keyword evidence="3" id="KW-1185">Reference proteome</keyword>